<keyword evidence="2" id="KW-0347">Helicase</keyword>
<dbReference type="PANTHER" id="PTHR43519">
    <property type="entry name" value="ATP-DEPENDENT RNA HELICASE HRPB"/>
    <property type="match status" value="1"/>
</dbReference>
<dbReference type="AlphaFoldDB" id="A0A6V7KDT5"/>
<evidence type="ECO:0000259" key="3">
    <source>
        <dbReference type="Pfam" id="PF08482"/>
    </source>
</evidence>
<dbReference type="PANTHER" id="PTHR43519:SF1">
    <property type="entry name" value="ATP-DEPENDENT RNA HELICASE HRPB"/>
    <property type="match status" value="1"/>
</dbReference>
<sequence>MQQALLNWVREQVLVALNWQNDAEQLRIRVACAQRWLAEGDWPAMDDEALLAKLDTWLLPSLHDVRDVRTLRQIDLYDALLRLLDWPLRQRLESALPRHYTAPGGSHLPLRYHHDQPALAVRMQEMFGERQNPTEAEGRVAVVLEMLSPAHRPLQIWPHSGKERTVRCKKR</sequence>
<evidence type="ECO:0000256" key="1">
    <source>
        <dbReference type="ARBA" id="ARBA00022801"/>
    </source>
</evidence>
<dbReference type="Pfam" id="PF08482">
    <property type="entry name" value="HrpB_C"/>
    <property type="match status" value="1"/>
</dbReference>
<reference evidence="4" key="1">
    <citation type="submission" date="2020-07" db="EMBL/GenBank/DDBJ databases">
        <authorList>
            <person name="Ferguson B K."/>
        </authorList>
    </citation>
    <scope>NUCLEOTIDE SEQUENCE</scope>
    <source>
        <strain evidence="4">L06</strain>
    </source>
</reference>
<dbReference type="GO" id="GO:0016787">
    <property type="term" value="F:hydrolase activity"/>
    <property type="evidence" value="ECO:0007669"/>
    <property type="project" value="UniProtKB-KW"/>
</dbReference>
<proteinExistence type="predicted"/>
<dbReference type="GO" id="GO:0004386">
    <property type="term" value="F:helicase activity"/>
    <property type="evidence" value="ECO:0007669"/>
    <property type="project" value="UniProtKB-KW"/>
</dbReference>
<protein>
    <recommendedName>
        <fullName evidence="3">ATP-dependent RNA helicase HrpB C-terminal domain-containing protein</fullName>
    </recommendedName>
</protein>
<organism evidence="4">
    <name type="scientific">Bracon brevicornis</name>
    <dbReference type="NCBI Taxonomy" id="1563983"/>
    <lineage>
        <taxon>Eukaryota</taxon>
        <taxon>Metazoa</taxon>
        <taxon>Ecdysozoa</taxon>
        <taxon>Arthropoda</taxon>
        <taxon>Hexapoda</taxon>
        <taxon>Insecta</taxon>
        <taxon>Pterygota</taxon>
        <taxon>Neoptera</taxon>
        <taxon>Endopterygota</taxon>
        <taxon>Hymenoptera</taxon>
        <taxon>Apocrita</taxon>
        <taxon>Ichneumonoidea</taxon>
        <taxon>Braconidae</taxon>
        <taxon>Braconinae</taxon>
        <taxon>Bracon</taxon>
    </lineage>
</organism>
<dbReference type="InterPro" id="IPR013689">
    <property type="entry name" value="RNA_helicase_ATP-dep_HrpB_C"/>
</dbReference>
<feature type="domain" description="ATP-dependent RNA helicase HrpB C-terminal" evidence="3">
    <location>
        <begin position="57"/>
        <end position="156"/>
    </location>
</feature>
<keyword evidence="2" id="KW-0547">Nucleotide-binding</keyword>
<evidence type="ECO:0000256" key="2">
    <source>
        <dbReference type="ARBA" id="ARBA00022806"/>
    </source>
</evidence>
<gene>
    <name evidence="4" type="ORF">BBRV_LOCUS75861</name>
</gene>
<evidence type="ECO:0000313" key="4">
    <source>
        <dbReference type="EMBL" id="CAD1561909.1"/>
    </source>
</evidence>
<keyword evidence="1" id="KW-0378">Hydrolase</keyword>
<name>A0A6V7KDT5_9HYME</name>
<keyword evidence="2" id="KW-0067">ATP-binding</keyword>
<dbReference type="EMBL" id="CADCXW020000054">
    <property type="protein sequence ID" value="CAD1561909.1"/>
    <property type="molecule type" value="Genomic_DNA"/>
</dbReference>
<accession>A0A6V7KDT5</accession>